<dbReference type="PANTHER" id="PTHR43798:SF31">
    <property type="entry name" value="AB HYDROLASE SUPERFAMILY PROTEIN YCLE"/>
    <property type="match status" value="1"/>
</dbReference>
<dbReference type="PANTHER" id="PTHR43798">
    <property type="entry name" value="MONOACYLGLYCEROL LIPASE"/>
    <property type="match status" value="1"/>
</dbReference>
<feature type="domain" description="AB hydrolase-1" evidence="2">
    <location>
        <begin position="26"/>
        <end position="253"/>
    </location>
</feature>
<name>A0A7Y9WVR7_9BURK</name>
<keyword evidence="4" id="KW-1185">Reference proteome</keyword>
<gene>
    <name evidence="3" type="ORF">GGD40_006527</name>
</gene>
<keyword evidence="1" id="KW-0378">Hydrolase</keyword>
<comment type="caution">
    <text evidence="3">The sequence shown here is derived from an EMBL/GenBank/DDBJ whole genome shotgun (WGS) entry which is preliminary data.</text>
</comment>
<dbReference type="Proteomes" id="UP000540929">
    <property type="component" value="Unassembled WGS sequence"/>
</dbReference>
<dbReference type="RefSeq" id="WP_179746326.1">
    <property type="nucleotide sequence ID" value="NZ_JACCAS010000002.1"/>
</dbReference>
<dbReference type="AlphaFoldDB" id="A0A7Y9WVR7"/>
<dbReference type="Gene3D" id="3.40.50.1820">
    <property type="entry name" value="alpha/beta hydrolase"/>
    <property type="match status" value="1"/>
</dbReference>
<dbReference type="EMBL" id="JACCAS010000002">
    <property type="protein sequence ID" value="NYH26956.1"/>
    <property type="molecule type" value="Genomic_DNA"/>
</dbReference>
<dbReference type="PRINTS" id="PR00111">
    <property type="entry name" value="ABHYDROLASE"/>
</dbReference>
<dbReference type="SUPFAM" id="SSF53474">
    <property type="entry name" value="alpha/beta-Hydrolases"/>
    <property type="match status" value="1"/>
</dbReference>
<organism evidence="3 4">
    <name type="scientific">Paraburkholderia bryophila</name>
    <dbReference type="NCBI Taxonomy" id="420952"/>
    <lineage>
        <taxon>Bacteria</taxon>
        <taxon>Pseudomonadati</taxon>
        <taxon>Pseudomonadota</taxon>
        <taxon>Betaproteobacteria</taxon>
        <taxon>Burkholderiales</taxon>
        <taxon>Burkholderiaceae</taxon>
        <taxon>Paraburkholderia</taxon>
    </lineage>
</organism>
<protein>
    <submittedName>
        <fullName evidence="3">Pimeloyl-ACP methyl ester carboxylesterase</fullName>
    </submittedName>
</protein>
<dbReference type="InterPro" id="IPR029058">
    <property type="entry name" value="AB_hydrolase_fold"/>
</dbReference>
<evidence type="ECO:0000256" key="1">
    <source>
        <dbReference type="ARBA" id="ARBA00022801"/>
    </source>
</evidence>
<evidence type="ECO:0000313" key="3">
    <source>
        <dbReference type="EMBL" id="NYH26956.1"/>
    </source>
</evidence>
<dbReference type="InterPro" id="IPR000073">
    <property type="entry name" value="AB_hydrolase_1"/>
</dbReference>
<dbReference type="GO" id="GO:0016020">
    <property type="term" value="C:membrane"/>
    <property type="evidence" value="ECO:0007669"/>
    <property type="project" value="TreeGrafter"/>
</dbReference>
<dbReference type="Pfam" id="PF12697">
    <property type="entry name" value="Abhydrolase_6"/>
    <property type="match status" value="1"/>
</dbReference>
<proteinExistence type="predicted"/>
<sequence>MKIDSNGVRIHVRELGFDDGGDTPAIVFLHYWGGSSRTWHDVIAALPNVYRTVAPDHRGWGDSDKPAAGYALADLADDAQRVIEALALRRFVLVGHSMGGKVAQLLAAHRPQGLAGLVLVAPSPPVPLQLPAEALAQMESAYASPASVEASIDGMLCAKSLSPAHRRQVIEDSLRGAPEAKAAWPRSTSREDITREVASIDVPTTIIAGELDRVDSVAVLQREVLGRIPHAVMHVLPGVGHLSPLEAPVEVAERIHDFVQHLARVEHDA</sequence>
<reference evidence="3 4" key="1">
    <citation type="submission" date="2020-07" db="EMBL/GenBank/DDBJ databases">
        <title>Exploring microbial biodiversity for novel pathways involved in the catabolism of aromatic compounds derived from lignin.</title>
        <authorList>
            <person name="Elkins J."/>
        </authorList>
    </citation>
    <scope>NUCLEOTIDE SEQUENCE [LARGE SCALE GENOMIC DNA]</scope>
    <source>
        <strain evidence="3 4">H2C3C</strain>
    </source>
</reference>
<evidence type="ECO:0000313" key="4">
    <source>
        <dbReference type="Proteomes" id="UP000540929"/>
    </source>
</evidence>
<dbReference type="InterPro" id="IPR050266">
    <property type="entry name" value="AB_hydrolase_sf"/>
</dbReference>
<dbReference type="GO" id="GO:0016787">
    <property type="term" value="F:hydrolase activity"/>
    <property type="evidence" value="ECO:0007669"/>
    <property type="project" value="UniProtKB-KW"/>
</dbReference>
<evidence type="ECO:0000259" key="2">
    <source>
        <dbReference type="Pfam" id="PF12697"/>
    </source>
</evidence>
<accession>A0A7Y9WVR7</accession>